<name>A0A2W5KAQ0_9GAMM</name>
<organism evidence="2 3">
    <name type="scientific">Rhodanobacter denitrificans</name>
    <dbReference type="NCBI Taxonomy" id="666685"/>
    <lineage>
        <taxon>Bacteria</taxon>
        <taxon>Pseudomonadati</taxon>
        <taxon>Pseudomonadota</taxon>
        <taxon>Gammaproteobacteria</taxon>
        <taxon>Lysobacterales</taxon>
        <taxon>Rhodanobacteraceae</taxon>
        <taxon>Rhodanobacter</taxon>
    </lineage>
</organism>
<feature type="domain" description="YdhG-like" evidence="1">
    <location>
        <begin position="27"/>
        <end position="132"/>
    </location>
</feature>
<comment type="caution">
    <text evidence="2">The sequence shown here is derived from an EMBL/GenBank/DDBJ whole genome shotgun (WGS) entry which is preliminary data.</text>
</comment>
<dbReference type="AlphaFoldDB" id="A0A2W5KAQ0"/>
<sequence>MATRKPTSAGAAAATVPQFLAQTDHPHRAGIERLRELILGLDPRIGEEIKWNAPSFKLDEHFATFKLHPPKNIQLVLHTGARGRSGARSFRIDDRDGLLTWAASDRCVLTLASGEALAAHEAAVLGILRQWIAQL</sequence>
<dbReference type="Pfam" id="PF08818">
    <property type="entry name" value="DUF1801"/>
    <property type="match status" value="1"/>
</dbReference>
<evidence type="ECO:0000313" key="3">
    <source>
        <dbReference type="Proteomes" id="UP000249046"/>
    </source>
</evidence>
<reference evidence="2 3" key="1">
    <citation type="submission" date="2017-08" db="EMBL/GenBank/DDBJ databases">
        <title>Infants hospitalized years apart are colonized by the same room-sourced microbial strains.</title>
        <authorList>
            <person name="Brooks B."/>
            <person name="Olm M.R."/>
            <person name="Firek B.A."/>
            <person name="Baker R."/>
            <person name="Thomas B.C."/>
            <person name="Morowitz M.J."/>
            <person name="Banfield J.F."/>
        </authorList>
    </citation>
    <scope>NUCLEOTIDE SEQUENCE [LARGE SCALE GENOMIC DNA]</scope>
    <source>
        <strain evidence="2">S2_005_003_R2_42</strain>
    </source>
</reference>
<protein>
    <submittedName>
        <fullName evidence="2">DUF1801 domain-containing protein</fullName>
    </submittedName>
</protein>
<dbReference type="SUPFAM" id="SSF159888">
    <property type="entry name" value="YdhG-like"/>
    <property type="match status" value="1"/>
</dbReference>
<dbReference type="Gene3D" id="3.90.1150.200">
    <property type="match status" value="1"/>
</dbReference>
<dbReference type="Proteomes" id="UP000249046">
    <property type="component" value="Unassembled WGS sequence"/>
</dbReference>
<dbReference type="InterPro" id="IPR014922">
    <property type="entry name" value="YdhG-like"/>
</dbReference>
<proteinExistence type="predicted"/>
<evidence type="ECO:0000259" key="1">
    <source>
        <dbReference type="Pfam" id="PF08818"/>
    </source>
</evidence>
<gene>
    <name evidence="2" type="ORF">DI564_12880</name>
</gene>
<accession>A0A2W5KAQ0</accession>
<evidence type="ECO:0000313" key="2">
    <source>
        <dbReference type="EMBL" id="PZQ12528.1"/>
    </source>
</evidence>
<dbReference type="EMBL" id="QFPO01000012">
    <property type="protein sequence ID" value="PZQ12528.1"/>
    <property type="molecule type" value="Genomic_DNA"/>
</dbReference>